<feature type="non-terminal residue" evidence="1">
    <location>
        <position position="1"/>
    </location>
</feature>
<dbReference type="InterPro" id="IPR037165">
    <property type="entry name" value="AldOxase/xan_DH_Mopterin-bd_sf"/>
</dbReference>
<reference evidence="1 2" key="1">
    <citation type="submission" date="2006-04" db="EMBL/GenBank/DDBJ databases">
        <authorList>
            <person name="Nierman W.C."/>
        </authorList>
    </citation>
    <scope>NUCLEOTIDE SEQUENCE [LARGE SCALE GENOMIC DNA]</scope>
    <source>
        <strain evidence="1 2">DW4/3-1</strain>
    </source>
</reference>
<evidence type="ECO:0000313" key="2">
    <source>
        <dbReference type="Proteomes" id="UP000032702"/>
    </source>
</evidence>
<dbReference type="InterPro" id="IPR052516">
    <property type="entry name" value="N-heterocyclic_Hydroxylase"/>
</dbReference>
<dbReference type="Proteomes" id="UP000032702">
    <property type="component" value="Unassembled WGS sequence"/>
</dbReference>
<dbReference type="AlphaFoldDB" id="Q08PS7"/>
<dbReference type="PATRIC" id="fig|378806.16.peg.1243"/>
<evidence type="ECO:0000313" key="1">
    <source>
        <dbReference type="EMBL" id="EAU62486.1"/>
    </source>
</evidence>
<sequence length="81" mass="8511">TLSAGLHIDAGAVREGSFADYRWLRMKHVPAQMQVHLVRSDDRVGGVGELGYPSAAAALANALARATGTLPTRFPLLDPGA</sequence>
<dbReference type="GO" id="GO:0016491">
    <property type="term" value="F:oxidoreductase activity"/>
    <property type="evidence" value="ECO:0007669"/>
    <property type="project" value="InterPro"/>
</dbReference>
<dbReference type="PANTHER" id="PTHR47495:SF2">
    <property type="entry name" value="ALDEHYDE DEHYDROGENASE"/>
    <property type="match status" value="1"/>
</dbReference>
<gene>
    <name evidence="1" type="ORF">STIAU_2839</name>
</gene>
<dbReference type="EMBL" id="AAMD01000233">
    <property type="protein sequence ID" value="EAU62486.1"/>
    <property type="molecule type" value="Genomic_DNA"/>
</dbReference>
<proteinExistence type="predicted"/>
<dbReference type="SUPFAM" id="SSF56003">
    <property type="entry name" value="Molybdenum cofactor-binding domain"/>
    <property type="match status" value="1"/>
</dbReference>
<name>Q08PS7_STIAD</name>
<organism evidence="1 2">
    <name type="scientific">Stigmatella aurantiaca (strain DW4/3-1)</name>
    <dbReference type="NCBI Taxonomy" id="378806"/>
    <lineage>
        <taxon>Bacteria</taxon>
        <taxon>Pseudomonadati</taxon>
        <taxon>Myxococcota</taxon>
        <taxon>Myxococcia</taxon>
        <taxon>Myxococcales</taxon>
        <taxon>Cystobacterineae</taxon>
        <taxon>Archangiaceae</taxon>
        <taxon>Stigmatella</taxon>
    </lineage>
</organism>
<dbReference type="PANTHER" id="PTHR47495">
    <property type="entry name" value="ALDEHYDE DEHYDROGENASE"/>
    <property type="match status" value="1"/>
</dbReference>
<dbReference type="Gene3D" id="3.30.365.10">
    <property type="entry name" value="Aldehyde oxidase/xanthine dehydrogenase, molybdopterin binding domain"/>
    <property type="match status" value="1"/>
</dbReference>
<protein>
    <submittedName>
        <fullName evidence="1">Aldehyde oxidase</fullName>
    </submittedName>
</protein>
<accession>Q08PS7</accession>
<comment type="caution">
    <text evidence="1">The sequence shown here is derived from an EMBL/GenBank/DDBJ whole genome shotgun (WGS) entry which is preliminary data.</text>
</comment>